<evidence type="ECO:0000256" key="1">
    <source>
        <dbReference type="SAM" id="Phobius"/>
    </source>
</evidence>
<dbReference type="EMBL" id="JABWDY010024762">
    <property type="protein sequence ID" value="KAF5189982.1"/>
    <property type="molecule type" value="Genomic_DNA"/>
</dbReference>
<protein>
    <submittedName>
        <fullName evidence="2">Uncharacterized protein</fullName>
    </submittedName>
</protein>
<sequence>MSVLQYPNSIDVKDVQIIRFGIMLLIMEIQKQLLLYLLFNFFLLNFNDFELVELDSNSSEENFSPPHLCRSHVSLNIVNRNSHGKPLKVLLKEGLLLHHHIGNDGNVCKIDAEMEEIETEIGWSSLKLESLRLLKRRR</sequence>
<feature type="transmembrane region" description="Helical" evidence="1">
    <location>
        <begin position="20"/>
        <end position="44"/>
    </location>
</feature>
<dbReference type="Proteomes" id="UP000554482">
    <property type="component" value="Unassembled WGS sequence"/>
</dbReference>
<dbReference type="OrthoDB" id="1932658at2759"/>
<gene>
    <name evidence="2" type="ORF">FRX31_020430</name>
</gene>
<name>A0A7J6W043_THATH</name>
<reference evidence="2 3" key="1">
    <citation type="submission" date="2020-06" db="EMBL/GenBank/DDBJ databases">
        <title>Transcriptomic and genomic resources for Thalictrum thalictroides and T. hernandezii: Facilitating candidate gene discovery in an emerging model plant lineage.</title>
        <authorList>
            <person name="Arias T."/>
            <person name="Riano-Pachon D.M."/>
            <person name="Di Stilio V.S."/>
        </authorList>
    </citation>
    <scope>NUCLEOTIDE SEQUENCE [LARGE SCALE GENOMIC DNA]</scope>
    <source>
        <strain evidence="3">cv. WT478/WT964</strain>
        <tissue evidence="2">Leaves</tissue>
    </source>
</reference>
<comment type="caution">
    <text evidence="2">The sequence shown here is derived from an EMBL/GenBank/DDBJ whole genome shotgun (WGS) entry which is preliminary data.</text>
</comment>
<evidence type="ECO:0000313" key="3">
    <source>
        <dbReference type="Proteomes" id="UP000554482"/>
    </source>
</evidence>
<organism evidence="2 3">
    <name type="scientific">Thalictrum thalictroides</name>
    <name type="common">Rue-anemone</name>
    <name type="synonym">Anemone thalictroides</name>
    <dbReference type="NCBI Taxonomy" id="46969"/>
    <lineage>
        <taxon>Eukaryota</taxon>
        <taxon>Viridiplantae</taxon>
        <taxon>Streptophyta</taxon>
        <taxon>Embryophyta</taxon>
        <taxon>Tracheophyta</taxon>
        <taxon>Spermatophyta</taxon>
        <taxon>Magnoliopsida</taxon>
        <taxon>Ranunculales</taxon>
        <taxon>Ranunculaceae</taxon>
        <taxon>Thalictroideae</taxon>
        <taxon>Thalictrum</taxon>
    </lineage>
</organism>
<dbReference type="AlphaFoldDB" id="A0A7J6W043"/>
<keyword evidence="1" id="KW-0472">Membrane</keyword>
<keyword evidence="3" id="KW-1185">Reference proteome</keyword>
<proteinExistence type="predicted"/>
<keyword evidence="1" id="KW-1133">Transmembrane helix</keyword>
<keyword evidence="1" id="KW-0812">Transmembrane</keyword>
<accession>A0A7J6W043</accession>
<evidence type="ECO:0000313" key="2">
    <source>
        <dbReference type="EMBL" id="KAF5189982.1"/>
    </source>
</evidence>